<dbReference type="Proteomes" id="UP000236745">
    <property type="component" value="Unassembled WGS sequence"/>
</dbReference>
<dbReference type="InterPro" id="IPR033878">
    <property type="entry name" value="NfsB-like"/>
</dbReference>
<dbReference type="InterPro" id="IPR000415">
    <property type="entry name" value="Nitroreductase-like"/>
</dbReference>
<dbReference type="Pfam" id="PF00881">
    <property type="entry name" value="Nitroreductase"/>
    <property type="match status" value="1"/>
</dbReference>
<dbReference type="RefSeq" id="WP_104004149.1">
    <property type="nucleotide sequence ID" value="NZ_FNVQ01000003.1"/>
</dbReference>
<evidence type="ECO:0000313" key="6">
    <source>
        <dbReference type="Proteomes" id="UP000236745"/>
    </source>
</evidence>
<evidence type="ECO:0000256" key="2">
    <source>
        <dbReference type="ARBA" id="ARBA00022857"/>
    </source>
</evidence>
<evidence type="ECO:0000313" key="5">
    <source>
        <dbReference type="EMBL" id="SEG69712.1"/>
    </source>
</evidence>
<evidence type="ECO:0000256" key="3">
    <source>
        <dbReference type="ARBA" id="ARBA00023002"/>
    </source>
</evidence>
<dbReference type="OrthoDB" id="9809288at2"/>
<organism evidence="5 6">
    <name type="scientific">Marinobacterium lutimaris</name>
    <dbReference type="NCBI Taxonomy" id="568106"/>
    <lineage>
        <taxon>Bacteria</taxon>
        <taxon>Pseudomonadati</taxon>
        <taxon>Pseudomonadota</taxon>
        <taxon>Gammaproteobacteria</taxon>
        <taxon>Oceanospirillales</taxon>
        <taxon>Oceanospirillaceae</taxon>
        <taxon>Marinobacterium</taxon>
    </lineage>
</organism>
<name>A0A1H6C9Y0_9GAMM</name>
<dbReference type="InterPro" id="IPR029479">
    <property type="entry name" value="Nitroreductase"/>
</dbReference>
<gene>
    <name evidence="5" type="ORF">SAMN05444390_103310</name>
</gene>
<dbReference type="SUPFAM" id="SSF55469">
    <property type="entry name" value="FMN-dependent nitroreductase-like"/>
    <property type="match status" value="1"/>
</dbReference>
<dbReference type="GO" id="GO:0016491">
    <property type="term" value="F:oxidoreductase activity"/>
    <property type="evidence" value="ECO:0007669"/>
    <property type="project" value="UniProtKB-KW"/>
</dbReference>
<proteinExistence type="inferred from homology"/>
<dbReference type="PANTHER" id="PTHR43673">
    <property type="entry name" value="NAD(P)H NITROREDUCTASE YDGI-RELATED"/>
    <property type="match status" value="1"/>
</dbReference>
<dbReference type="EMBL" id="FNVQ01000003">
    <property type="protein sequence ID" value="SEG69712.1"/>
    <property type="molecule type" value="Genomic_DNA"/>
</dbReference>
<keyword evidence="2" id="KW-0521">NADP</keyword>
<sequence length="219" mass="23797">MSIVDAARARYTTKAFDPSKKIPESLAADLLETLRLSASSTNSQPWHFVVAKDDAGKARIAKGTQGTYAFNEGKVKNASHVLVFCAPKEVSDEHLWQVTEQEAKDGRYPSDEVKTDSFEKRKFFRNLHRDAGPVAESAWAAKQLYLALGSLLLAAAAEGVDACPIEGFDPEALDAELGLAEKGLTSLVLVALGYRDAEADFNVGLSKSRLPHDVVFTEL</sequence>
<dbReference type="PANTHER" id="PTHR43673:SF10">
    <property type="entry name" value="NADH DEHYDROGENASE_NAD(P)H NITROREDUCTASE XCC3605-RELATED"/>
    <property type="match status" value="1"/>
</dbReference>
<dbReference type="CDD" id="cd02149">
    <property type="entry name" value="NfsB-like"/>
    <property type="match status" value="1"/>
</dbReference>
<comment type="similarity">
    <text evidence="1">Belongs to the nitroreductase family.</text>
</comment>
<evidence type="ECO:0000259" key="4">
    <source>
        <dbReference type="Pfam" id="PF00881"/>
    </source>
</evidence>
<protein>
    <submittedName>
        <fullName evidence="5">Dihydropteridine reductase</fullName>
    </submittedName>
</protein>
<reference evidence="5 6" key="1">
    <citation type="submission" date="2016-10" db="EMBL/GenBank/DDBJ databases">
        <authorList>
            <person name="de Groot N.N."/>
        </authorList>
    </citation>
    <scope>NUCLEOTIDE SEQUENCE [LARGE SCALE GENOMIC DNA]</scope>
    <source>
        <strain evidence="5 6">DSM 22012</strain>
    </source>
</reference>
<keyword evidence="6" id="KW-1185">Reference proteome</keyword>
<evidence type="ECO:0000256" key="1">
    <source>
        <dbReference type="ARBA" id="ARBA00007118"/>
    </source>
</evidence>
<dbReference type="Gene3D" id="3.40.109.10">
    <property type="entry name" value="NADH Oxidase"/>
    <property type="match status" value="1"/>
</dbReference>
<keyword evidence="3" id="KW-0560">Oxidoreductase</keyword>
<accession>A0A1H6C9Y0</accession>
<dbReference type="NCBIfam" id="NF008275">
    <property type="entry name" value="PRK11053.1"/>
    <property type="match status" value="1"/>
</dbReference>
<dbReference type="AlphaFoldDB" id="A0A1H6C9Y0"/>
<feature type="domain" description="Nitroreductase" evidence="4">
    <location>
        <begin position="8"/>
        <end position="194"/>
    </location>
</feature>